<accession>A0ABS3MYL9</accession>
<dbReference type="EMBL" id="JAGDEL010000002">
    <property type="protein sequence ID" value="MBO1510954.1"/>
    <property type="molecule type" value="Genomic_DNA"/>
</dbReference>
<dbReference type="InterPro" id="IPR050555">
    <property type="entry name" value="Bact_Solute-Bind_Prot2"/>
</dbReference>
<comment type="caution">
    <text evidence="4">The sequence shown here is derived from an EMBL/GenBank/DDBJ whole genome shotgun (WGS) entry which is preliminary data.</text>
</comment>
<evidence type="ECO:0000259" key="3">
    <source>
        <dbReference type="Pfam" id="PF13407"/>
    </source>
</evidence>
<sequence>MKYLLGGGNKVTTFFKQASLGLLFTFFVLVGTACSTSEEASSEQAVKLKADESVPYIGFVLDTLEQERWYKDKKLFEDQVKSLGGQVKTLAANGIDEVQLKQAQLLIEEGVDVLVVVPHNAEAAAKIVELAHQNDVKVISYDRLITKSDLDYYISFDNEKVGALQATEIVKRVPKGNFAYIGGAETDNNALLFRKGAMSVLQPLIDKGDIKLVVDKYTDEWKPTIAEQNMAIALKETKNDIHAVVAANDGNAGGVINALTSVGLAGKVPVSGQDAELSGIKRIIAGTQTMTVYKPINVIATKAAEMAYDVAIGKEIKTDTTIDNNKVKVPTILLEPTAVTKETVNSTVIKDGYLTEEEVYSK</sequence>
<dbReference type="InterPro" id="IPR025997">
    <property type="entry name" value="SBP_2_dom"/>
</dbReference>
<dbReference type="SUPFAM" id="SSF53822">
    <property type="entry name" value="Periplasmic binding protein-like I"/>
    <property type="match status" value="1"/>
</dbReference>
<evidence type="ECO:0000313" key="4">
    <source>
        <dbReference type="EMBL" id="MBO1510954.1"/>
    </source>
</evidence>
<dbReference type="CDD" id="cd19991">
    <property type="entry name" value="PBP1_ABC_xylose_binding"/>
    <property type="match status" value="1"/>
</dbReference>
<keyword evidence="5" id="KW-1185">Reference proteome</keyword>
<feature type="domain" description="Periplasmic binding protein" evidence="3">
    <location>
        <begin position="57"/>
        <end position="315"/>
    </location>
</feature>
<dbReference type="InterPro" id="IPR028082">
    <property type="entry name" value="Peripla_BP_I"/>
</dbReference>
<dbReference type="Proteomes" id="UP000663981">
    <property type="component" value="Unassembled WGS sequence"/>
</dbReference>
<name>A0ABS3MYL9_9BACI</name>
<keyword evidence="2" id="KW-0732">Signal</keyword>
<evidence type="ECO:0000313" key="5">
    <source>
        <dbReference type="Proteomes" id="UP000663981"/>
    </source>
</evidence>
<evidence type="ECO:0000256" key="2">
    <source>
        <dbReference type="ARBA" id="ARBA00022729"/>
    </source>
</evidence>
<dbReference type="Gene3D" id="3.40.50.2300">
    <property type="match status" value="2"/>
</dbReference>
<organism evidence="4 5">
    <name type="scientific">Metabacillus bambusae</name>
    <dbReference type="NCBI Taxonomy" id="2795218"/>
    <lineage>
        <taxon>Bacteria</taxon>
        <taxon>Bacillati</taxon>
        <taxon>Bacillota</taxon>
        <taxon>Bacilli</taxon>
        <taxon>Bacillales</taxon>
        <taxon>Bacillaceae</taxon>
        <taxon>Metabacillus</taxon>
    </lineage>
</organism>
<reference evidence="4 5" key="1">
    <citation type="submission" date="2021-03" db="EMBL/GenBank/DDBJ databases">
        <title>Whole genome sequence of Metabacillus bambusae BG109.</title>
        <authorList>
            <person name="Jeong J.W."/>
        </authorList>
    </citation>
    <scope>NUCLEOTIDE SEQUENCE [LARGE SCALE GENOMIC DNA]</scope>
    <source>
        <strain evidence="4 5">BG109</strain>
    </source>
</reference>
<dbReference type="PANTHER" id="PTHR30036:SF1">
    <property type="entry name" value="D-XYLOSE-BINDING PERIPLASMIC PROTEIN"/>
    <property type="match status" value="1"/>
</dbReference>
<comment type="subcellular location">
    <subcellularLocation>
        <location evidence="1">Cell envelope</location>
    </subcellularLocation>
</comment>
<dbReference type="PANTHER" id="PTHR30036">
    <property type="entry name" value="D-XYLOSE-BINDING PERIPLASMIC PROTEIN"/>
    <property type="match status" value="1"/>
</dbReference>
<dbReference type="PROSITE" id="PS51257">
    <property type="entry name" value="PROKAR_LIPOPROTEIN"/>
    <property type="match status" value="1"/>
</dbReference>
<protein>
    <submittedName>
        <fullName evidence="4">Substrate-binding domain-containing protein</fullName>
    </submittedName>
</protein>
<proteinExistence type="predicted"/>
<evidence type="ECO:0000256" key="1">
    <source>
        <dbReference type="ARBA" id="ARBA00004196"/>
    </source>
</evidence>
<dbReference type="Pfam" id="PF13407">
    <property type="entry name" value="Peripla_BP_4"/>
    <property type="match status" value="1"/>
</dbReference>
<gene>
    <name evidence="4" type="ORF">I7822_04505</name>
</gene>